<sequence length="39" mass="4235">MSSLSKSIAIAHQCSPGTWKLAVLRRQLLAERGLARGLD</sequence>
<dbReference type="AlphaFoldDB" id="A0A392TUJ2"/>
<reference evidence="1 2" key="1">
    <citation type="journal article" date="2018" name="Front. Plant Sci.">
        <title>Red Clover (Trifolium pratense) and Zigzag Clover (T. medium) - A Picture of Genomic Similarities and Differences.</title>
        <authorList>
            <person name="Dluhosova J."/>
            <person name="Istvanek J."/>
            <person name="Nedelnik J."/>
            <person name="Repkova J."/>
        </authorList>
    </citation>
    <scope>NUCLEOTIDE SEQUENCE [LARGE SCALE GENOMIC DNA]</scope>
    <source>
        <strain evidence="2">cv. 10/8</strain>
        <tissue evidence="1">Leaf</tissue>
    </source>
</reference>
<organism evidence="1 2">
    <name type="scientific">Trifolium medium</name>
    <dbReference type="NCBI Taxonomy" id="97028"/>
    <lineage>
        <taxon>Eukaryota</taxon>
        <taxon>Viridiplantae</taxon>
        <taxon>Streptophyta</taxon>
        <taxon>Embryophyta</taxon>
        <taxon>Tracheophyta</taxon>
        <taxon>Spermatophyta</taxon>
        <taxon>Magnoliopsida</taxon>
        <taxon>eudicotyledons</taxon>
        <taxon>Gunneridae</taxon>
        <taxon>Pentapetalae</taxon>
        <taxon>rosids</taxon>
        <taxon>fabids</taxon>
        <taxon>Fabales</taxon>
        <taxon>Fabaceae</taxon>
        <taxon>Papilionoideae</taxon>
        <taxon>50 kb inversion clade</taxon>
        <taxon>NPAAA clade</taxon>
        <taxon>Hologalegina</taxon>
        <taxon>IRL clade</taxon>
        <taxon>Trifolieae</taxon>
        <taxon>Trifolium</taxon>
    </lineage>
</organism>
<evidence type="ECO:0000313" key="1">
    <source>
        <dbReference type="EMBL" id="MCI63786.1"/>
    </source>
</evidence>
<name>A0A392TUJ2_9FABA</name>
<protein>
    <submittedName>
        <fullName evidence="1">Uncharacterized protein</fullName>
    </submittedName>
</protein>
<accession>A0A392TUJ2</accession>
<dbReference type="Proteomes" id="UP000265520">
    <property type="component" value="Unassembled WGS sequence"/>
</dbReference>
<evidence type="ECO:0000313" key="2">
    <source>
        <dbReference type="Proteomes" id="UP000265520"/>
    </source>
</evidence>
<proteinExistence type="predicted"/>
<comment type="caution">
    <text evidence="1">The sequence shown here is derived from an EMBL/GenBank/DDBJ whole genome shotgun (WGS) entry which is preliminary data.</text>
</comment>
<dbReference type="EMBL" id="LXQA010643523">
    <property type="protein sequence ID" value="MCI63786.1"/>
    <property type="molecule type" value="Genomic_DNA"/>
</dbReference>
<keyword evidence="2" id="KW-1185">Reference proteome</keyword>